<protein>
    <submittedName>
        <fullName evidence="1">Uncharacterized protein</fullName>
    </submittedName>
</protein>
<dbReference type="EMBL" id="BART01025596">
    <property type="protein sequence ID" value="GAH02791.1"/>
    <property type="molecule type" value="Genomic_DNA"/>
</dbReference>
<comment type="caution">
    <text evidence="1">The sequence shown here is derived from an EMBL/GenBank/DDBJ whole genome shotgun (WGS) entry which is preliminary data.</text>
</comment>
<reference evidence="1" key="1">
    <citation type="journal article" date="2014" name="Front. Microbiol.">
        <title>High frequency of phylogenetically diverse reductive dehalogenase-homologous genes in deep subseafloor sedimentary metagenomes.</title>
        <authorList>
            <person name="Kawai M."/>
            <person name="Futagami T."/>
            <person name="Toyoda A."/>
            <person name="Takaki Y."/>
            <person name="Nishi S."/>
            <person name="Hori S."/>
            <person name="Arai W."/>
            <person name="Tsubouchi T."/>
            <person name="Morono Y."/>
            <person name="Uchiyama I."/>
            <person name="Ito T."/>
            <person name="Fujiyama A."/>
            <person name="Inagaki F."/>
            <person name="Takami H."/>
        </authorList>
    </citation>
    <scope>NUCLEOTIDE SEQUENCE</scope>
    <source>
        <strain evidence="1">Expedition CK06-06</strain>
    </source>
</reference>
<name>X1C3Y3_9ZZZZ</name>
<proteinExistence type="predicted"/>
<sequence length="48" mass="5365">VANDTSVNRVYLNSELGESAVEATIMSTYPRWQMQEVSKISETKVSQS</sequence>
<gene>
    <name evidence="1" type="ORF">S01H4_45910</name>
</gene>
<evidence type="ECO:0000313" key="1">
    <source>
        <dbReference type="EMBL" id="GAH02791.1"/>
    </source>
</evidence>
<feature type="non-terminal residue" evidence="1">
    <location>
        <position position="1"/>
    </location>
</feature>
<accession>X1C3Y3</accession>
<dbReference type="AlphaFoldDB" id="X1C3Y3"/>
<organism evidence="1">
    <name type="scientific">marine sediment metagenome</name>
    <dbReference type="NCBI Taxonomy" id="412755"/>
    <lineage>
        <taxon>unclassified sequences</taxon>
        <taxon>metagenomes</taxon>
        <taxon>ecological metagenomes</taxon>
    </lineage>
</organism>